<gene>
    <name evidence="8" type="ORF">G4B88_011798</name>
</gene>
<comment type="cofactor">
    <cofactor evidence="1">
        <name>Mg(2+)</name>
        <dbReference type="ChEBI" id="CHEBI:18420"/>
    </cofactor>
</comment>
<dbReference type="PANTHER" id="PTHR31225">
    <property type="entry name" value="OS04G0344100 PROTEIN-RELATED"/>
    <property type="match status" value="1"/>
</dbReference>
<dbReference type="SUPFAM" id="SSF48239">
    <property type="entry name" value="Terpenoid cyclases/Protein prenyltransferases"/>
    <property type="match status" value="2"/>
</dbReference>
<dbReference type="InterPro" id="IPR005630">
    <property type="entry name" value="Terpene_synthase_metal-bd"/>
</dbReference>
<dbReference type="EMBL" id="JAATIQ010000227">
    <property type="protein sequence ID" value="KAF4368970.1"/>
    <property type="molecule type" value="Genomic_DNA"/>
</dbReference>
<dbReference type="Pfam" id="PF01397">
    <property type="entry name" value="Terpene_synth"/>
    <property type="match status" value="2"/>
</dbReference>
<evidence type="ECO:0000313" key="8">
    <source>
        <dbReference type="EMBL" id="KAF4368970.1"/>
    </source>
</evidence>
<dbReference type="Gene3D" id="1.50.10.130">
    <property type="entry name" value="Terpene synthase, N-terminal domain"/>
    <property type="match status" value="2"/>
</dbReference>
<dbReference type="InterPro" id="IPR036965">
    <property type="entry name" value="Terpene_synth_N_sf"/>
</dbReference>
<dbReference type="SFLD" id="SFLDS00005">
    <property type="entry name" value="Isoprenoid_Synthase_Type_I"/>
    <property type="match status" value="2"/>
</dbReference>
<dbReference type="GO" id="GO:0010333">
    <property type="term" value="F:terpene synthase activity"/>
    <property type="evidence" value="ECO:0007669"/>
    <property type="project" value="InterPro"/>
</dbReference>
<dbReference type="InterPro" id="IPR008930">
    <property type="entry name" value="Terpenoid_cyclase/PrenylTrfase"/>
</dbReference>
<evidence type="ECO:0000256" key="1">
    <source>
        <dbReference type="ARBA" id="ARBA00001946"/>
    </source>
</evidence>
<dbReference type="SFLD" id="SFLDG01014">
    <property type="entry name" value="Terpene_Cyclase_Like_1_N-term"/>
    <property type="match status" value="2"/>
</dbReference>
<keyword evidence="9" id="KW-1185">Reference proteome</keyword>
<dbReference type="InterPro" id="IPR001906">
    <property type="entry name" value="Terpene_synth_N"/>
</dbReference>
<name>A0A7J6FGU2_CANSA</name>
<dbReference type="Pfam" id="PF03936">
    <property type="entry name" value="Terpene_synth_C"/>
    <property type="match status" value="2"/>
</dbReference>
<dbReference type="CDD" id="cd00684">
    <property type="entry name" value="Terpene_cyclase_plant_C1"/>
    <property type="match status" value="2"/>
</dbReference>
<keyword evidence="3" id="KW-0479">Metal-binding</keyword>
<dbReference type="GO" id="GO:0000287">
    <property type="term" value="F:magnesium ion binding"/>
    <property type="evidence" value="ECO:0007669"/>
    <property type="project" value="InterPro"/>
</dbReference>
<dbReference type="AlphaFoldDB" id="A0A7J6FGU2"/>
<evidence type="ECO:0000256" key="3">
    <source>
        <dbReference type="ARBA" id="ARBA00022723"/>
    </source>
</evidence>
<evidence type="ECO:0000259" key="7">
    <source>
        <dbReference type="Pfam" id="PF03936"/>
    </source>
</evidence>
<dbReference type="FunFam" id="1.10.600.10:FF:000007">
    <property type="entry name" value="Isoprene synthase, chloroplastic"/>
    <property type="match status" value="2"/>
</dbReference>
<dbReference type="Gene3D" id="1.10.600.10">
    <property type="entry name" value="Farnesyl Diphosphate Synthase"/>
    <property type="match status" value="2"/>
</dbReference>
<keyword evidence="4" id="KW-0460">Magnesium</keyword>
<dbReference type="Proteomes" id="UP000583929">
    <property type="component" value="Unassembled WGS sequence"/>
</dbReference>
<accession>A0A7J6FGU2</accession>
<feature type="domain" description="Terpene synthase metal-binding" evidence="7">
    <location>
        <begin position="832"/>
        <end position="1068"/>
    </location>
</feature>
<dbReference type="InterPro" id="IPR050148">
    <property type="entry name" value="Terpene_synthase-like"/>
</dbReference>
<proteinExistence type="predicted"/>
<evidence type="ECO:0000256" key="4">
    <source>
        <dbReference type="ARBA" id="ARBA00022842"/>
    </source>
</evidence>
<comment type="pathway">
    <text evidence="2">Secondary metabolite biosynthesis; terpenoid biosynthesis.</text>
</comment>
<dbReference type="GO" id="GO:0016102">
    <property type="term" value="P:diterpenoid biosynthetic process"/>
    <property type="evidence" value="ECO:0007669"/>
    <property type="project" value="InterPro"/>
</dbReference>
<evidence type="ECO:0000256" key="2">
    <source>
        <dbReference type="ARBA" id="ARBA00004721"/>
    </source>
</evidence>
<evidence type="ECO:0000259" key="6">
    <source>
        <dbReference type="Pfam" id="PF01397"/>
    </source>
</evidence>
<dbReference type="InterPro" id="IPR008949">
    <property type="entry name" value="Isoprenoid_synthase_dom_sf"/>
</dbReference>
<sequence length="1126" mass="130936">MAQSGVISSSSTPIFKDQPAAIVRRSGNYKPTLWDAHFFNSLQVIYTEESYGKRINELKEDVRRILEKEAENPLVKLEQINDLSRLGISYHFENQIKTILNLTFNNNNALWKKDNLYATALHFKLLRQYGFSPVSSEVFNVFKDEKNEFKENLSKDVKGMVCLYEASFYSFRGEPILDEARDFTTKHLKQYLMTRQCQTKSVDHDDDDDLVKLVEHALDLPLHWRLPRLEARWFIDMYAERNYDMNPTFLDFAKLDYNFVQSAYQKELKYISRWWSGSRLTERLPFARDRVVEIFYSAVALKYEAEFGFVRTVMTKIGLLLTLMDDIYDVYGTLDELQLFLEAIERWNINELDQLPDYMKILFVAFYNNVNEISYYVLKENGIHTIKYLKKALGDLCKCYMEEAKWFHSGHIPSLEEFIENGWKSITIPLCLIYHYCLITTSITEQDMEHLLQYPTILRVSGTVFRFIDDLGTSSDELERGDNPSSIQCYMREKGVSENESREHIWNLISEGWKEINEVKASTSPYSQVFIESAIDFVRGAMEMYHKGDGFGTNQDRSAEPVASGSVVVGDEVAAGISGISGILVGETGTCIGTEQLAIFGTLWSDGTGVISSSTTIFKEQPEAIVRRSGNYKPTLWDAHFFKSLQVIYTTILNLTFNNNNALWKKDNLYATALHFKLLRQYGFNPVSSEVFNAFKDQKKEFKESLSKDVKGMVCLYEASFYSFRGEPILDGARDFTTKHLKQYLMTRQCQTKSVDHDDDDDLVKLVEHALDLPLHWRLPRLEARWFIDMYAERNYDMNPTFLDFAKLDYNFVQSAYQKELKYISRWWSGSRLTERLPFARDRVVEIFYSAVALKYEAEFGFVRTVMTKIGLLLTLMDDIYDVYGTLDELQLFLGAIERWNINELDQLPDYMKILFVAFYNNVNEISYYVLKENGIHIIKYLKKALGDLCKCYMEEAKWFHSGHIPSLEEFIENGWKSITIPLCLIYHYCLITTSITEQDMEHLLQYPTILRVSGTVFRFIDDLGTSSDELERGDNPSSIQCYMREKGVSENESREHIWNLISEGWKEINEVKASNSPYSQVFIESAIDFVRGAMEMYHKGDGFGTNQDRYLKTKVVNMFFDPIPI</sequence>
<dbReference type="InterPro" id="IPR034741">
    <property type="entry name" value="Terpene_cyclase-like_1_C"/>
</dbReference>
<dbReference type="SFLD" id="SFLDG01019">
    <property type="entry name" value="Terpene_Cyclase_Like_1_C_Termi"/>
    <property type="match status" value="2"/>
</dbReference>
<evidence type="ECO:0000256" key="5">
    <source>
        <dbReference type="ARBA" id="ARBA00023239"/>
    </source>
</evidence>
<protein>
    <recommendedName>
        <fullName evidence="10">Terpene synthase</fullName>
    </recommendedName>
</protein>
<feature type="domain" description="Terpene synthase metal-binding" evidence="7">
    <location>
        <begin position="279"/>
        <end position="515"/>
    </location>
</feature>
<feature type="domain" description="Terpene synthase N-terminal" evidence="6">
    <location>
        <begin position="34"/>
        <end position="218"/>
    </location>
</feature>
<dbReference type="FunFam" id="1.50.10.130:FF:000001">
    <property type="entry name" value="Isoprene synthase, chloroplastic"/>
    <property type="match status" value="1"/>
</dbReference>
<evidence type="ECO:0008006" key="10">
    <source>
        <dbReference type="Google" id="ProtNLM"/>
    </source>
</evidence>
<evidence type="ECO:0000313" key="9">
    <source>
        <dbReference type="Proteomes" id="UP000583929"/>
    </source>
</evidence>
<feature type="domain" description="Terpene synthase N-terminal" evidence="6">
    <location>
        <begin position="651"/>
        <end position="771"/>
    </location>
</feature>
<dbReference type="SUPFAM" id="SSF48576">
    <property type="entry name" value="Terpenoid synthases"/>
    <property type="match status" value="2"/>
</dbReference>
<keyword evidence="5" id="KW-0456">Lyase</keyword>
<reference evidence="8 9" key="1">
    <citation type="journal article" date="2020" name="bioRxiv">
        <title>Sequence and annotation of 42 cannabis genomes reveals extensive copy number variation in cannabinoid synthesis and pathogen resistance genes.</title>
        <authorList>
            <person name="Mckernan K.J."/>
            <person name="Helbert Y."/>
            <person name="Kane L.T."/>
            <person name="Ebling H."/>
            <person name="Zhang L."/>
            <person name="Liu B."/>
            <person name="Eaton Z."/>
            <person name="Mclaughlin S."/>
            <person name="Kingan S."/>
            <person name="Baybayan P."/>
            <person name="Concepcion G."/>
            <person name="Jordan M."/>
            <person name="Riva A."/>
            <person name="Barbazuk W."/>
            <person name="Harkins T."/>
        </authorList>
    </citation>
    <scope>NUCLEOTIDE SEQUENCE [LARGE SCALE GENOMIC DNA]</scope>
    <source>
        <strain evidence="9">cv. Jamaican Lion 4</strain>
        <tissue evidence="8">Leaf</tissue>
    </source>
</reference>
<organism evidence="8 9">
    <name type="scientific">Cannabis sativa</name>
    <name type="common">Hemp</name>
    <name type="synonym">Marijuana</name>
    <dbReference type="NCBI Taxonomy" id="3483"/>
    <lineage>
        <taxon>Eukaryota</taxon>
        <taxon>Viridiplantae</taxon>
        <taxon>Streptophyta</taxon>
        <taxon>Embryophyta</taxon>
        <taxon>Tracheophyta</taxon>
        <taxon>Spermatophyta</taxon>
        <taxon>Magnoliopsida</taxon>
        <taxon>eudicotyledons</taxon>
        <taxon>Gunneridae</taxon>
        <taxon>Pentapetalae</taxon>
        <taxon>rosids</taxon>
        <taxon>fabids</taxon>
        <taxon>Rosales</taxon>
        <taxon>Cannabaceae</taxon>
        <taxon>Cannabis</taxon>
    </lineage>
</organism>
<dbReference type="InterPro" id="IPR044814">
    <property type="entry name" value="Terpene_cyclase_plant_C1"/>
</dbReference>
<dbReference type="PANTHER" id="PTHR31225:SF244">
    <property type="entry name" value="1,8-CINEOLE SYNTHASE 1, CHLOROPLASTIC-RELATED"/>
    <property type="match status" value="1"/>
</dbReference>
<comment type="caution">
    <text evidence="8">The sequence shown here is derived from an EMBL/GenBank/DDBJ whole genome shotgun (WGS) entry which is preliminary data.</text>
</comment>